<dbReference type="AlphaFoldDB" id="A0A448YP98"/>
<dbReference type="Proteomes" id="UP000290900">
    <property type="component" value="Unassembled WGS sequence"/>
</dbReference>
<feature type="compositionally biased region" description="Low complexity" evidence="1">
    <location>
        <begin position="53"/>
        <end position="68"/>
    </location>
</feature>
<sequence length="232" mass="25801">MSWSNEGWSRSWSNEWWPRSNEAGRCRTRRGSRSRGQMRAGRGRGQMSGGRGQMSSSRGQRGSRFTTSRGGARVFRTFGCCLTSCRNAVVVVGHSMGISLLAEASFNYVRFWGTVIIVILVTLTAECSLSAGRLLVEECTLLASDIHIDAFTVIAYEEVRIVNTVTEFSAIKAFACVLPGDLLLSKLTFVATGRIRQFTGVITFSISRVREWQTLRNASYEKDLKVAELHIL</sequence>
<evidence type="ECO:0000256" key="1">
    <source>
        <dbReference type="SAM" id="MobiDB-lite"/>
    </source>
</evidence>
<evidence type="ECO:0000313" key="2">
    <source>
        <dbReference type="EMBL" id="VEU22755.1"/>
    </source>
</evidence>
<dbReference type="EMBL" id="CAACVR010000027">
    <property type="protein sequence ID" value="VEU22755.1"/>
    <property type="molecule type" value="Genomic_DNA"/>
</dbReference>
<protein>
    <submittedName>
        <fullName evidence="2">DEKNAAC103839</fullName>
    </submittedName>
</protein>
<dbReference type="InParanoid" id="A0A448YP98"/>
<reference evidence="2 3" key="1">
    <citation type="submission" date="2018-12" db="EMBL/GenBank/DDBJ databases">
        <authorList>
            <person name="Tiukova I."/>
            <person name="Dainat J."/>
        </authorList>
    </citation>
    <scope>NUCLEOTIDE SEQUENCE [LARGE SCALE GENOMIC DNA]</scope>
</reference>
<evidence type="ECO:0000313" key="3">
    <source>
        <dbReference type="Proteomes" id="UP000290900"/>
    </source>
</evidence>
<name>A0A448YP98_BRENA</name>
<feature type="region of interest" description="Disordered" evidence="1">
    <location>
        <begin position="24"/>
        <end position="68"/>
    </location>
</feature>
<gene>
    <name evidence="2" type="ORF">BRENAR_LOCUS3486</name>
</gene>
<keyword evidence="3" id="KW-1185">Reference proteome</keyword>
<accession>A0A448YP98</accession>
<feature type="compositionally biased region" description="Gly residues" evidence="1">
    <location>
        <begin position="43"/>
        <end position="52"/>
    </location>
</feature>
<organism evidence="2 3">
    <name type="scientific">Brettanomyces naardenensis</name>
    <name type="common">Yeast</name>
    <dbReference type="NCBI Taxonomy" id="13370"/>
    <lineage>
        <taxon>Eukaryota</taxon>
        <taxon>Fungi</taxon>
        <taxon>Dikarya</taxon>
        <taxon>Ascomycota</taxon>
        <taxon>Saccharomycotina</taxon>
        <taxon>Pichiomycetes</taxon>
        <taxon>Pichiales</taxon>
        <taxon>Pichiaceae</taxon>
        <taxon>Brettanomyces</taxon>
    </lineage>
</organism>
<proteinExistence type="predicted"/>